<evidence type="ECO:0000256" key="3">
    <source>
        <dbReference type="ARBA" id="ARBA00022691"/>
    </source>
</evidence>
<dbReference type="InterPro" id="IPR030391">
    <property type="entry name" value="MeTrfase_TrmA_CS"/>
</dbReference>
<proteinExistence type="predicted"/>
<dbReference type="GO" id="GO:0070041">
    <property type="term" value="F:rRNA (uridine-C5-)-methyltransferase activity"/>
    <property type="evidence" value="ECO:0007669"/>
    <property type="project" value="TreeGrafter"/>
</dbReference>
<dbReference type="PROSITE" id="PS50926">
    <property type="entry name" value="TRAM"/>
    <property type="match status" value="1"/>
</dbReference>
<dbReference type="GO" id="GO:0070475">
    <property type="term" value="P:rRNA base methylation"/>
    <property type="evidence" value="ECO:0007669"/>
    <property type="project" value="TreeGrafter"/>
</dbReference>
<sequence>MQLELNIEKVAHGGVFVARPEGKVVFVEGTLPGERVLAEIVDEKSSFQRAVVKEVLQASEHRRSHIWPESAQGAGGIDFGHIELSYQRELKTQVLQESLMRFAKLESSAVVREIDQTDGLHYRTRIQVHYDNRGRPCVKKVRSEDLIPVQSLPLADEKLETLALKNSAGYKDQRVSFAIDTFGNVAPAEETRFLSQVVGERLFELSPETFWQAHRNAPAALTTDVLNKLEALNPISVVDLYGGVGLFGAAIASASPMISVTSVELNKQAVKDGKRSSRDLKNLSFETSDVLMYLRRREQNLDTVVLDPPRSGANSKVLTQIARLGAKKIVYVACDPVAAARDLNELTSLGYRLVELSALDIFPHTHHFETVLSFQLANL</sequence>
<keyword evidence="1" id="KW-0489">Methyltransferase</keyword>
<gene>
    <name evidence="5" type="ORF">UFOPK1693_00903</name>
</gene>
<dbReference type="SUPFAM" id="SSF50249">
    <property type="entry name" value="Nucleic acid-binding proteins"/>
    <property type="match status" value="1"/>
</dbReference>
<feature type="domain" description="TRAM" evidence="4">
    <location>
        <begin position="1"/>
        <end position="54"/>
    </location>
</feature>
<evidence type="ECO:0000256" key="2">
    <source>
        <dbReference type="ARBA" id="ARBA00022679"/>
    </source>
</evidence>
<accession>A0A6J6EEY6</accession>
<dbReference type="CDD" id="cd02440">
    <property type="entry name" value="AdoMet_MTases"/>
    <property type="match status" value="1"/>
</dbReference>
<dbReference type="Pfam" id="PF01938">
    <property type="entry name" value="TRAM"/>
    <property type="match status" value="1"/>
</dbReference>
<evidence type="ECO:0000313" key="5">
    <source>
        <dbReference type="EMBL" id="CAB4573764.1"/>
    </source>
</evidence>
<dbReference type="AlphaFoldDB" id="A0A6J6EEY6"/>
<dbReference type="PANTHER" id="PTHR11061">
    <property type="entry name" value="RNA M5U METHYLTRANSFERASE"/>
    <property type="match status" value="1"/>
</dbReference>
<dbReference type="SUPFAM" id="SSF53335">
    <property type="entry name" value="S-adenosyl-L-methionine-dependent methyltransferases"/>
    <property type="match status" value="1"/>
</dbReference>
<dbReference type="InterPro" id="IPR010280">
    <property type="entry name" value="U5_MeTrfase_fam"/>
</dbReference>
<evidence type="ECO:0000256" key="1">
    <source>
        <dbReference type="ARBA" id="ARBA00022603"/>
    </source>
</evidence>
<dbReference type="Pfam" id="PF05958">
    <property type="entry name" value="tRNA_U5-meth_tr"/>
    <property type="match status" value="1"/>
</dbReference>
<dbReference type="Gene3D" id="2.40.50.140">
    <property type="entry name" value="Nucleic acid-binding proteins"/>
    <property type="match status" value="1"/>
</dbReference>
<dbReference type="PROSITE" id="PS51687">
    <property type="entry name" value="SAM_MT_RNA_M5U"/>
    <property type="match status" value="1"/>
</dbReference>
<protein>
    <submittedName>
        <fullName evidence="5">Unannotated protein</fullName>
    </submittedName>
</protein>
<name>A0A6J6EEY6_9ZZZZ</name>
<dbReference type="InterPro" id="IPR002792">
    <property type="entry name" value="TRAM_dom"/>
</dbReference>
<keyword evidence="3" id="KW-0949">S-adenosyl-L-methionine</keyword>
<dbReference type="InterPro" id="IPR012340">
    <property type="entry name" value="NA-bd_OB-fold"/>
</dbReference>
<evidence type="ECO:0000259" key="4">
    <source>
        <dbReference type="PROSITE" id="PS50926"/>
    </source>
</evidence>
<reference evidence="5" key="1">
    <citation type="submission" date="2020-05" db="EMBL/GenBank/DDBJ databases">
        <authorList>
            <person name="Chiriac C."/>
            <person name="Salcher M."/>
            <person name="Ghai R."/>
            <person name="Kavagutti S V."/>
        </authorList>
    </citation>
    <scope>NUCLEOTIDE SEQUENCE</scope>
</reference>
<keyword evidence="2" id="KW-0808">Transferase</keyword>
<dbReference type="InterPro" id="IPR029063">
    <property type="entry name" value="SAM-dependent_MTases_sf"/>
</dbReference>
<dbReference type="EMBL" id="CAEZTO010000014">
    <property type="protein sequence ID" value="CAB4573764.1"/>
    <property type="molecule type" value="Genomic_DNA"/>
</dbReference>
<dbReference type="PROSITE" id="PS01231">
    <property type="entry name" value="TRMA_2"/>
    <property type="match status" value="1"/>
</dbReference>
<dbReference type="PANTHER" id="PTHR11061:SF30">
    <property type="entry name" value="TRNA (URACIL(54)-C(5))-METHYLTRANSFERASE"/>
    <property type="match status" value="1"/>
</dbReference>
<organism evidence="5">
    <name type="scientific">freshwater metagenome</name>
    <dbReference type="NCBI Taxonomy" id="449393"/>
    <lineage>
        <taxon>unclassified sequences</taxon>
        <taxon>metagenomes</taxon>
        <taxon>ecological metagenomes</taxon>
    </lineage>
</organism>
<dbReference type="Gene3D" id="3.40.50.150">
    <property type="entry name" value="Vaccinia Virus protein VP39"/>
    <property type="match status" value="1"/>
</dbReference>